<organism evidence="2 3">
    <name type="scientific">Microvirga aerophila</name>
    <dbReference type="NCBI Taxonomy" id="670291"/>
    <lineage>
        <taxon>Bacteria</taxon>
        <taxon>Pseudomonadati</taxon>
        <taxon>Pseudomonadota</taxon>
        <taxon>Alphaproteobacteria</taxon>
        <taxon>Hyphomicrobiales</taxon>
        <taxon>Methylobacteriaceae</taxon>
        <taxon>Microvirga</taxon>
    </lineage>
</organism>
<dbReference type="OrthoDB" id="359414at2"/>
<dbReference type="CDD" id="cd04301">
    <property type="entry name" value="NAT_SF"/>
    <property type="match status" value="1"/>
</dbReference>
<name>A0A512BUG4_9HYPH</name>
<keyword evidence="3" id="KW-1185">Reference proteome</keyword>
<dbReference type="InterPro" id="IPR016181">
    <property type="entry name" value="Acyl_CoA_acyltransferase"/>
</dbReference>
<protein>
    <submittedName>
        <fullName evidence="2">N-acetyltransferase</fullName>
    </submittedName>
</protein>
<dbReference type="SUPFAM" id="SSF55729">
    <property type="entry name" value="Acyl-CoA N-acyltransferases (Nat)"/>
    <property type="match status" value="1"/>
</dbReference>
<dbReference type="InterPro" id="IPR000182">
    <property type="entry name" value="GNAT_dom"/>
</dbReference>
<proteinExistence type="predicted"/>
<dbReference type="RefSeq" id="WP_114187767.1">
    <property type="nucleotide sequence ID" value="NZ_BJYU01000045.1"/>
</dbReference>
<comment type="caution">
    <text evidence="2">The sequence shown here is derived from an EMBL/GenBank/DDBJ whole genome shotgun (WGS) entry which is preliminary data.</text>
</comment>
<reference evidence="2 3" key="1">
    <citation type="submission" date="2019-07" db="EMBL/GenBank/DDBJ databases">
        <title>Whole genome shotgun sequence of Microvirga aerophila NBRC 106136.</title>
        <authorList>
            <person name="Hosoyama A."/>
            <person name="Uohara A."/>
            <person name="Ohji S."/>
            <person name="Ichikawa N."/>
        </authorList>
    </citation>
    <scope>NUCLEOTIDE SEQUENCE [LARGE SCALE GENOMIC DNA]</scope>
    <source>
        <strain evidence="2 3">NBRC 106136</strain>
    </source>
</reference>
<keyword evidence="2" id="KW-0808">Transferase</keyword>
<accession>A0A512BUG4</accession>
<evidence type="ECO:0000313" key="2">
    <source>
        <dbReference type="EMBL" id="GEO15611.1"/>
    </source>
</evidence>
<dbReference type="Gene3D" id="3.40.630.30">
    <property type="match status" value="1"/>
</dbReference>
<sequence length="167" mass="18663">MSWRPMVSQDVDAVQALADRIHVDHPEDRSVFVERLHLYPQGCHVLVGNGRPIGYALTHPWRLAEPPPLNSPLGEIPRDANTYYVHDVALLPEGRGRGYAGQIIDRLTDHAGKAGYGAMSLVAVNKSQRFWEKLDFRAQDIPGLKTKLSSYGPDAALMVRELKTRNN</sequence>
<dbReference type="AlphaFoldDB" id="A0A512BUG4"/>
<evidence type="ECO:0000313" key="3">
    <source>
        <dbReference type="Proteomes" id="UP000321085"/>
    </source>
</evidence>
<dbReference type="PROSITE" id="PS51186">
    <property type="entry name" value="GNAT"/>
    <property type="match status" value="1"/>
</dbReference>
<dbReference type="GO" id="GO:0016747">
    <property type="term" value="F:acyltransferase activity, transferring groups other than amino-acyl groups"/>
    <property type="evidence" value="ECO:0007669"/>
    <property type="project" value="InterPro"/>
</dbReference>
<dbReference type="Proteomes" id="UP000321085">
    <property type="component" value="Unassembled WGS sequence"/>
</dbReference>
<dbReference type="EMBL" id="BJYU01000045">
    <property type="protein sequence ID" value="GEO15611.1"/>
    <property type="molecule type" value="Genomic_DNA"/>
</dbReference>
<evidence type="ECO:0000259" key="1">
    <source>
        <dbReference type="PROSITE" id="PS51186"/>
    </source>
</evidence>
<dbReference type="Pfam" id="PF00583">
    <property type="entry name" value="Acetyltransf_1"/>
    <property type="match status" value="1"/>
</dbReference>
<feature type="domain" description="N-acetyltransferase" evidence="1">
    <location>
        <begin position="1"/>
        <end position="163"/>
    </location>
</feature>
<gene>
    <name evidence="2" type="ORF">MAE02_33070</name>
</gene>